<dbReference type="InterPro" id="IPR050766">
    <property type="entry name" value="Bact_Lucif_Oxidored"/>
</dbReference>
<sequence length="328" mass="34722">MSIPLSILDLAPVPEGTAAPVVVRRTVDLAQHGERLGYRRVWYAEHHAMPSVASSAPEILIANSAAATTTIHLGSGGIMLPNHSPLKVAENFHTLEALHPGRIDLGIGRAPGGVPGASLALRAARGELFAQHLDELQRYSSGTAPSRFDAVHAEPSGVSLPPIWLLGSSGASAQMAGAGGMGYSFAAHFSPAPPAPAMLAYRRAFQPSPQFAAPHAILGIAAICAPSEEEAQRLASTMELAWLRIHSGRFLPLPSPEEALAYPYNAFELEALADVRARTLVGTPAQIRVRIEAMAEETQADEVMIASNIYDHAARLRSYALIADAFAD</sequence>
<comment type="similarity">
    <text evidence="1">To bacterial alkanal monooxygenase alpha and beta chains.</text>
</comment>
<proteinExistence type="predicted"/>
<keyword evidence="5" id="KW-1185">Reference proteome</keyword>
<dbReference type="GO" id="GO:0016705">
    <property type="term" value="F:oxidoreductase activity, acting on paired donors, with incorporation or reduction of molecular oxygen"/>
    <property type="evidence" value="ECO:0007669"/>
    <property type="project" value="InterPro"/>
</dbReference>
<dbReference type="Proteomes" id="UP000653472">
    <property type="component" value="Unassembled WGS sequence"/>
</dbReference>
<dbReference type="NCBIfam" id="TIGR03558">
    <property type="entry name" value="oxido_grp_1"/>
    <property type="match status" value="1"/>
</dbReference>
<dbReference type="Pfam" id="PF00296">
    <property type="entry name" value="Bac_luciferase"/>
    <property type="match status" value="1"/>
</dbReference>
<dbReference type="Gene3D" id="3.20.20.30">
    <property type="entry name" value="Luciferase-like domain"/>
    <property type="match status" value="1"/>
</dbReference>
<gene>
    <name evidence="4" type="ORF">G7Y82_02760</name>
</gene>
<dbReference type="InterPro" id="IPR036661">
    <property type="entry name" value="Luciferase-like_sf"/>
</dbReference>
<evidence type="ECO:0000313" key="4">
    <source>
        <dbReference type="EMBL" id="NKF21223.1"/>
    </source>
</evidence>
<dbReference type="PANTHER" id="PTHR30137:SF6">
    <property type="entry name" value="LUCIFERASE-LIKE MONOOXYGENASE"/>
    <property type="match status" value="1"/>
</dbReference>
<dbReference type="RefSeq" id="WP_168146455.1">
    <property type="nucleotide sequence ID" value="NZ_JAAVXB010000001.1"/>
</dbReference>
<protein>
    <recommendedName>
        <fullName evidence="2">Luciferase-like monooxygenase</fullName>
    </recommendedName>
</protein>
<evidence type="ECO:0000313" key="5">
    <source>
        <dbReference type="Proteomes" id="UP000653472"/>
    </source>
</evidence>
<evidence type="ECO:0000256" key="1">
    <source>
        <dbReference type="ARBA" id="ARBA00007789"/>
    </source>
</evidence>
<dbReference type="SUPFAM" id="SSF51679">
    <property type="entry name" value="Bacterial luciferase-like"/>
    <property type="match status" value="1"/>
</dbReference>
<dbReference type="InterPro" id="IPR011251">
    <property type="entry name" value="Luciferase-like_dom"/>
</dbReference>
<feature type="domain" description="Luciferase-like" evidence="3">
    <location>
        <begin position="7"/>
        <end position="299"/>
    </location>
</feature>
<evidence type="ECO:0000259" key="3">
    <source>
        <dbReference type="Pfam" id="PF00296"/>
    </source>
</evidence>
<dbReference type="InterPro" id="IPR019949">
    <property type="entry name" value="CmoO-like"/>
</dbReference>
<dbReference type="AlphaFoldDB" id="A0A969W781"/>
<dbReference type="GO" id="GO:0005829">
    <property type="term" value="C:cytosol"/>
    <property type="evidence" value="ECO:0007669"/>
    <property type="project" value="TreeGrafter"/>
</dbReference>
<name>A0A969W781_9GAMM</name>
<dbReference type="EMBL" id="JAAVXB010000001">
    <property type="protein sequence ID" value="NKF21223.1"/>
    <property type="molecule type" value="Genomic_DNA"/>
</dbReference>
<accession>A0A969W781</accession>
<reference evidence="4" key="1">
    <citation type="submission" date="2020-03" db="EMBL/GenBank/DDBJ databases">
        <title>Solimonas marina sp. nov., isolated from deep seawater of the Pacific Ocean.</title>
        <authorList>
            <person name="Liu X."/>
            <person name="Lai Q."/>
            <person name="Sun F."/>
            <person name="Gai Y."/>
            <person name="Li G."/>
            <person name="Shao Z."/>
        </authorList>
    </citation>
    <scope>NUCLEOTIDE SEQUENCE</scope>
    <source>
        <strain evidence="4">C16B3</strain>
    </source>
</reference>
<evidence type="ECO:0000256" key="2">
    <source>
        <dbReference type="ARBA" id="ARBA00074555"/>
    </source>
</evidence>
<comment type="caution">
    <text evidence="4">The sequence shown here is derived from an EMBL/GenBank/DDBJ whole genome shotgun (WGS) entry which is preliminary data.</text>
</comment>
<dbReference type="PANTHER" id="PTHR30137">
    <property type="entry name" value="LUCIFERASE-LIKE MONOOXYGENASE"/>
    <property type="match status" value="1"/>
</dbReference>
<dbReference type="FunFam" id="3.20.20.30:FF:000002">
    <property type="entry name" value="LLM class flavin-dependent oxidoreductase"/>
    <property type="match status" value="1"/>
</dbReference>
<organism evidence="4 5">
    <name type="scientific">Solimonas marina</name>
    <dbReference type="NCBI Taxonomy" id="2714601"/>
    <lineage>
        <taxon>Bacteria</taxon>
        <taxon>Pseudomonadati</taxon>
        <taxon>Pseudomonadota</taxon>
        <taxon>Gammaproteobacteria</taxon>
        <taxon>Nevskiales</taxon>
        <taxon>Nevskiaceae</taxon>
        <taxon>Solimonas</taxon>
    </lineage>
</organism>